<dbReference type="RefSeq" id="WP_252443214.1">
    <property type="nucleotide sequence ID" value="NZ_JAGSOV010000059.1"/>
</dbReference>
<dbReference type="Proteomes" id="UP001165283">
    <property type="component" value="Unassembled WGS sequence"/>
</dbReference>
<reference evidence="1" key="1">
    <citation type="submission" date="2021-04" db="EMBL/GenBank/DDBJ databases">
        <title>Pseudonocardia sp. nov., isolated from sandy soil of mangrove forest.</title>
        <authorList>
            <person name="Zan Z."/>
            <person name="Huang R."/>
            <person name="Liu W."/>
        </authorList>
    </citation>
    <scope>NUCLEOTIDE SEQUENCE</scope>
    <source>
        <strain evidence="1">S2-4</strain>
    </source>
</reference>
<name>A0ABT1A739_9PSEU</name>
<protein>
    <submittedName>
        <fullName evidence="1">Uncharacterized protein</fullName>
    </submittedName>
</protein>
<keyword evidence="2" id="KW-1185">Reference proteome</keyword>
<gene>
    <name evidence="1" type="ORF">KDL28_27620</name>
</gene>
<proteinExistence type="predicted"/>
<sequence>MAAVRKPALDTVDTVDTALDTGLARLVAATALGTAEVSPDVVMLLARAATVRGGRDLRSATRTAAAALERSLGRGAPPVPGPAGASGAAWALVEAARAVDDKALGWRALALAPAVPTRCPGVGLAQLRLWLAYRDPRSRGRVRECVDELIREGVADPGAGLVLLAAGRVLGVRAALRAADATATALHAADSPPTPQAAAFLVRHVAATGSTRSRELVEEAAEVGDADPDTGHLLLDLASVLADDGYRVRAGRVAARLPRRTDPPALAFRLRLRHGGPRPWTVDGPAVRGLATAC</sequence>
<evidence type="ECO:0000313" key="2">
    <source>
        <dbReference type="Proteomes" id="UP001165283"/>
    </source>
</evidence>
<organism evidence="1 2">
    <name type="scientific">Pseudonocardia humida</name>
    <dbReference type="NCBI Taxonomy" id="2800819"/>
    <lineage>
        <taxon>Bacteria</taxon>
        <taxon>Bacillati</taxon>
        <taxon>Actinomycetota</taxon>
        <taxon>Actinomycetes</taxon>
        <taxon>Pseudonocardiales</taxon>
        <taxon>Pseudonocardiaceae</taxon>
        <taxon>Pseudonocardia</taxon>
    </lineage>
</organism>
<accession>A0ABT1A739</accession>
<evidence type="ECO:0000313" key="1">
    <source>
        <dbReference type="EMBL" id="MCO1658845.1"/>
    </source>
</evidence>
<dbReference type="EMBL" id="JAGSOV010000059">
    <property type="protein sequence ID" value="MCO1658845.1"/>
    <property type="molecule type" value="Genomic_DNA"/>
</dbReference>
<comment type="caution">
    <text evidence="1">The sequence shown here is derived from an EMBL/GenBank/DDBJ whole genome shotgun (WGS) entry which is preliminary data.</text>
</comment>